<dbReference type="AlphaFoldDB" id="A0A164RXY7"/>
<dbReference type="Proteomes" id="UP000076722">
    <property type="component" value="Unassembled WGS sequence"/>
</dbReference>
<feature type="compositionally biased region" description="Basic residues" evidence="1">
    <location>
        <begin position="276"/>
        <end position="293"/>
    </location>
</feature>
<sequence>MAHSIPVKPRNATFTVQFARNQRLVDGSVVLDFPEAEFWMVSEGGTNALTINTALYLTKERLSTTTGCFGPEISALLNQDFHLSLCDSWELSSIYLSVNPGVPVTSDESAYYTQHMRRLGDWPSEGLEPKLELPTAENRARTIYNVTGQAAAQFQEGYSETVAPASTHFVFRFNLVDRAFKVVEYFDGLTASFDRSHISYTNFASSADAVGQLDPAFDPDLVLPRCAIGELAESPEGGLSPNAFQRPNEVGVPTSSSAPPSSSVPTTSSDGGAPKTSKKSAHPAKPTQKKRSGSSKSSTKNPAQARPTAEQKAQGFVHLTEQSWTDSSSPSNNVSASTSSPSSAPLPQRRSLSPIPEADLPPAKRRQPALQIVVPRPRFWQMAGKSQAWYKGIQRLKHELDPEFYNKGIKIELLIILLYLLGFVIESDDADYKRDIPGNTDGIKYSIRDVLADLGYSRYTFYKWLEIRRWCMLIGNKPWTALSPVFAAQLLPNQLDLLYHWHLAIQQLYGPQGFITERKMIPIKPAAVRAEEDQFYLARMMKKSFVTPPNEHLFSTLANAFAETFYIGYRQWEGREAQEDESP</sequence>
<feature type="compositionally biased region" description="Low complexity" evidence="1">
    <location>
        <begin position="252"/>
        <end position="269"/>
    </location>
</feature>
<gene>
    <name evidence="2" type="ORF">SISNIDRAFT_468219</name>
</gene>
<dbReference type="EMBL" id="KV419418">
    <property type="protein sequence ID" value="KZS90987.1"/>
    <property type="molecule type" value="Genomic_DNA"/>
</dbReference>
<organism evidence="2 3">
    <name type="scientific">Sistotremastrum niveocremeum HHB9708</name>
    <dbReference type="NCBI Taxonomy" id="1314777"/>
    <lineage>
        <taxon>Eukaryota</taxon>
        <taxon>Fungi</taxon>
        <taxon>Dikarya</taxon>
        <taxon>Basidiomycota</taxon>
        <taxon>Agaricomycotina</taxon>
        <taxon>Agaricomycetes</taxon>
        <taxon>Sistotremastrales</taxon>
        <taxon>Sistotremastraceae</taxon>
        <taxon>Sertulicium</taxon>
        <taxon>Sertulicium niveocremeum</taxon>
    </lineage>
</organism>
<name>A0A164RXY7_9AGAM</name>
<reference evidence="2 3" key="1">
    <citation type="journal article" date="2016" name="Mol. Biol. Evol.">
        <title>Comparative Genomics of Early-Diverging Mushroom-Forming Fungi Provides Insights into the Origins of Lignocellulose Decay Capabilities.</title>
        <authorList>
            <person name="Nagy L.G."/>
            <person name="Riley R."/>
            <person name="Tritt A."/>
            <person name="Adam C."/>
            <person name="Daum C."/>
            <person name="Floudas D."/>
            <person name="Sun H."/>
            <person name="Yadav J.S."/>
            <person name="Pangilinan J."/>
            <person name="Larsson K.H."/>
            <person name="Matsuura K."/>
            <person name="Barry K."/>
            <person name="Labutti K."/>
            <person name="Kuo R."/>
            <person name="Ohm R.A."/>
            <person name="Bhattacharya S.S."/>
            <person name="Shirouzu T."/>
            <person name="Yoshinaga Y."/>
            <person name="Martin F.M."/>
            <person name="Grigoriev I.V."/>
            <person name="Hibbett D.S."/>
        </authorList>
    </citation>
    <scope>NUCLEOTIDE SEQUENCE [LARGE SCALE GENOMIC DNA]</scope>
    <source>
        <strain evidence="2 3">HHB9708</strain>
    </source>
</reference>
<proteinExistence type="predicted"/>
<evidence type="ECO:0000256" key="1">
    <source>
        <dbReference type="SAM" id="MobiDB-lite"/>
    </source>
</evidence>
<feature type="region of interest" description="Disordered" evidence="1">
    <location>
        <begin position="233"/>
        <end position="368"/>
    </location>
</feature>
<evidence type="ECO:0000313" key="3">
    <source>
        <dbReference type="Proteomes" id="UP000076722"/>
    </source>
</evidence>
<keyword evidence="3" id="KW-1185">Reference proteome</keyword>
<feature type="compositionally biased region" description="Low complexity" evidence="1">
    <location>
        <begin position="323"/>
        <end position="343"/>
    </location>
</feature>
<protein>
    <submittedName>
        <fullName evidence="2">Uncharacterized protein</fullName>
    </submittedName>
</protein>
<evidence type="ECO:0000313" key="2">
    <source>
        <dbReference type="EMBL" id="KZS90987.1"/>
    </source>
</evidence>
<accession>A0A164RXY7</accession>